<protein>
    <submittedName>
        <fullName evidence="2">Uncharacterized protein</fullName>
    </submittedName>
</protein>
<feature type="region of interest" description="Disordered" evidence="1">
    <location>
        <begin position="51"/>
        <end position="80"/>
    </location>
</feature>
<reference evidence="2 3" key="1">
    <citation type="submission" date="2021-06" db="EMBL/GenBank/DDBJ databases">
        <title>Caerostris extrusa draft genome.</title>
        <authorList>
            <person name="Kono N."/>
            <person name="Arakawa K."/>
        </authorList>
    </citation>
    <scope>NUCLEOTIDE SEQUENCE [LARGE SCALE GENOMIC DNA]</scope>
</reference>
<dbReference type="Proteomes" id="UP001054945">
    <property type="component" value="Unassembled WGS sequence"/>
</dbReference>
<evidence type="ECO:0000256" key="1">
    <source>
        <dbReference type="SAM" id="MobiDB-lite"/>
    </source>
</evidence>
<dbReference type="EMBL" id="BPLR01018418">
    <property type="protein sequence ID" value="GIY99384.1"/>
    <property type="molecule type" value="Genomic_DNA"/>
</dbReference>
<proteinExistence type="predicted"/>
<evidence type="ECO:0000313" key="2">
    <source>
        <dbReference type="EMBL" id="GIY99384.1"/>
    </source>
</evidence>
<keyword evidence="3" id="KW-1185">Reference proteome</keyword>
<comment type="caution">
    <text evidence="2">The sequence shown here is derived from an EMBL/GenBank/DDBJ whole genome shotgun (WGS) entry which is preliminary data.</text>
</comment>
<organism evidence="2 3">
    <name type="scientific">Caerostris extrusa</name>
    <name type="common">Bark spider</name>
    <name type="synonym">Caerostris bankana</name>
    <dbReference type="NCBI Taxonomy" id="172846"/>
    <lineage>
        <taxon>Eukaryota</taxon>
        <taxon>Metazoa</taxon>
        <taxon>Ecdysozoa</taxon>
        <taxon>Arthropoda</taxon>
        <taxon>Chelicerata</taxon>
        <taxon>Arachnida</taxon>
        <taxon>Araneae</taxon>
        <taxon>Araneomorphae</taxon>
        <taxon>Entelegynae</taxon>
        <taxon>Araneoidea</taxon>
        <taxon>Araneidae</taxon>
        <taxon>Caerostris</taxon>
    </lineage>
</organism>
<name>A0AAV4XXB3_CAEEX</name>
<gene>
    <name evidence="2" type="ORF">CEXT_443751</name>
</gene>
<evidence type="ECO:0000313" key="3">
    <source>
        <dbReference type="Proteomes" id="UP001054945"/>
    </source>
</evidence>
<feature type="compositionally biased region" description="Basic and acidic residues" evidence="1">
    <location>
        <begin position="66"/>
        <end position="77"/>
    </location>
</feature>
<sequence length="482" mass="55341">MTLENNVPNQSTTAATRYPKLKHKHHFTVAASYVGHNWFICPYTFRQQQTRGTIERTRKKVSGQVERPRPEGDRKGGGTDGVIGGFARFELFVERTPFEEECLYWRNEFKLEFSDGKFACHLSMSEGIPLRRPSRNNPSSPLETDHQLFMGGRWGGSCTFQKVPLSSLNDRSRLLLARVCSRKKPSVTIKGGSLRGQYSRRWGWGPATNLHAVEKCPVFKTTEYILTQRDIYLNIHVQRMGPPWTLLLAERSTVETSQRRRQTPNLKAVTYLHGCISTMRLLLSRIPVMYMKVSRLSAPCVDVQIGHMTSAMVDQLIINQQSLYGANTVIFYKCLKNSFQKEFKAENVLICSSYVLVKNSFQYLLLLVDAKSYLHIHYWAYSFNKGRSHSAQYNHEKAYVATQDLCHSIFRLRSCTTPTYGFFFLSALSLEQQIHVVDQAICLLADCWDKTYFSFTSRVHTTRLKSLKDKELLANFSCSAKI</sequence>
<accession>A0AAV4XXB3</accession>
<dbReference type="AlphaFoldDB" id="A0AAV4XXB3"/>